<evidence type="ECO:0000256" key="1">
    <source>
        <dbReference type="SAM" id="SignalP"/>
    </source>
</evidence>
<evidence type="ECO:0000313" key="3">
    <source>
        <dbReference type="Proteomes" id="UP000198894"/>
    </source>
</evidence>
<evidence type="ECO:0000313" key="2">
    <source>
        <dbReference type="EMBL" id="SDJ61149.1"/>
    </source>
</evidence>
<dbReference type="EMBL" id="FNEE01000007">
    <property type="protein sequence ID" value="SDJ61149.1"/>
    <property type="molecule type" value="Genomic_DNA"/>
</dbReference>
<gene>
    <name evidence="2" type="ORF">SAMN05428953_107208</name>
</gene>
<dbReference type="RefSeq" id="WP_091594378.1">
    <property type="nucleotide sequence ID" value="NZ_FNEE01000007.1"/>
</dbReference>
<dbReference type="AlphaFoldDB" id="A0A1G8V582"/>
<keyword evidence="3" id="KW-1185">Reference proteome</keyword>
<reference evidence="3" key="1">
    <citation type="submission" date="2016-10" db="EMBL/GenBank/DDBJ databases">
        <authorList>
            <person name="Varghese N."/>
            <person name="Submissions S."/>
        </authorList>
    </citation>
    <scope>NUCLEOTIDE SEQUENCE [LARGE SCALE GENOMIC DNA]</scope>
    <source>
        <strain evidence="3">CGMCC 1.11022</strain>
    </source>
</reference>
<dbReference type="Proteomes" id="UP000198894">
    <property type="component" value="Unassembled WGS sequence"/>
</dbReference>
<proteinExistence type="predicted"/>
<evidence type="ECO:0008006" key="4">
    <source>
        <dbReference type="Google" id="ProtNLM"/>
    </source>
</evidence>
<protein>
    <recommendedName>
        <fullName evidence="4">EF-hand domain-containing protein</fullName>
    </recommendedName>
</protein>
<keyword evidence="1" id="KW-0732">Signal</keyword>
<accession>A0A1G8V582</accession>
<sequence>MQRIFLASGCLVFNVGLAIAAAEGEFNDLDLNGDRHINAGTEARLVAGHLDLTPYQKSLIGSVDEFTENGIPIELLVSESFEKAVKARCAPDEQRFFLTDKMVDTSVLNPEIGAPANGGAAISIQGDPESDSVSWQLSGAATYAVRHRCPEEPPGWRPGQLYLSGWAASPFVEFDGAGDSDGPGVSLLRFGIDTEFQLFSGIFNVQQIDILPYFQTDFAFEGEIYGVSAAWTPVLWDVHLNIYRSDPAQRFYWWWTLKMVTDVMSVVDPGRTGLEEGSYAWLGGSVGLHARVVPVEGWNAIGLDAEYNNFYDAVSGQNVGQFTSGVALFLTENENAALSFRYERGTSHETLEDKEEYLVSLTLKL</sequence>
<feature type="signal peptide" evidence="1">
    <location>
        <begin position="1"/>
        <end position="20"/>
    </location>
</feature>
<feature type="chain" id="PRO_5011655459" description="EF-hand domain-containing protein" evidence="1">
    <location>
        <begin position="21"/>
        <end position="365"/>
    </location>
</feature>
<name>A0A1G8V582_9HYPH</name>
<organism evidence="2 3">
    <name type="scientific">Mesorhizobium muleiense</name>
    <dbReference type="NCBI Taxonomy" id="1004279"/>
    <lineage>
        <taxon>Bacteria</taxon>
        <taxon>Pseudomonadati</taxon>
        <taxon>Pseudomonadota</taxon>
        <taxon>Alphaproteobacteria</taxon>
        <taxon>Hyphomicrobiales</taxon>
        <taxon>Phyllobacteriaceae</taxon>
        <taxon>Mesorhizobium</taxon>
    </lineage>
</organism>